<evidence type="ECO:0000256" key="1">
    <source>
        <dbReference type="SAM" id="MobiDB-lite"/>
    </source>
</evidence>
<dbReference type="RefSeq" id="XP_022404772.1">
    <property type="nucleotide sequence ID" value="XM_022545769.1"/>
</dbReference>
<feature type="compositionally biased region" description="Polar residues" evidence="1">
    <location>
        <begin position="26"/>
        <end position="36"/>
    </location>
</feature>
<accession>A0A1L9VW04</accession>
<evidence type="ECO:0000313" key="3">
    <source>
        <dbReference type="Proteomes" id="UP000184300"/>
    </source>
</evidence>
<dbReference type="AlphaFoldDB" id="A0A1L9VW04"/>
<dbReference type="EMBL" id="KV878890">
    <property type="protein sequence ID" value="OJJ88089.1"/>
    <property type="molecule type" value="Genomic_DNA"/>
</dbReference>
<proteinExistence type="predicted"/>
<name>A0A1L9VW04_ASPGL</name>
<feature type="region of interest" description="Disordered" evidence="1">
    <location>
        <begin position="17"/>
        <end position="36"/>
    </location>
</feature>
<dbReference type="VEuPathDB" id="FungiDB:ASPGLDRAFT_43200"/>
<reference evidence="3" key="1">
    <citation type="journal article" date="2017" name="Genome Biol.">
        <title>Comparative genomics reveals high biological diversity and specific adaptations in the industrially and medically important fungal genus Aspergillus.</title>
        <authorList>
            <person name="de Vries R.P."/>
            <person name="Riley R."/>
            <person name="Wiebenga A."/>
            <person name="Aguilar-Osorio G."/>
            <person name="Amillis S."/>
            <person name="Uchima C.A."/>
            <person name="Anderluh G."/>
            <person name="Asadollahi M."/>
            <person name="Askin M."/>
            <person name="Barry K."/>
            <person name="Battaglia E."/>
            <person name="Bayram O."/>
            <person name="Benocci T."/>
            <person name="Braus-Stromeyer S.A."/>
            <person name="Caldana C."/>
            <person name="Canovas D."/>
            <person name="Cerqueira G.C."/>
            <person name="Chen F."/>
            <person name="Chen W."/>
            <person name="Choi C."/>
            <person name="Clum A."/>
            <person name="Dos Santos R.A."/>
            <person name="Damasio A.R."/>
            <person name="Diallinas G."/>
            <person name="Emri T."/>
            <person name="Fekete E."/>
            <person name="Flipphi M."/>
            <person name="Freyberg S."/>
            <person name="Gallo A."/>
            <person name="Gournas C."/>
            <person name="Habgood R."/>
            <person name="Hainaut M."/>
            <person name="Harispe M.L."/>
            <person name="Henrissat B."/>
            <person name="Hilden K.S."/>
            <person name="Hope R."/>
            <person name="Hossain A."/>
            <person name="Karabika E."/>
            <person name="Karaffa L."/>
            <person name="Karanyi Z."/>
            <person name="Krasevec N."/>
            <person name="Kuo A."/>
            <person name="Kusch H."/>
            <person name="LaButti K."/>
            <person name="Lagendijk E.L."/>
            <person name="Lapidus A."/>
            <person name="Levasseur A."/>
            <person name="Lindquist E."/>
            <person name="Lipzen A."/>
            <person name="Logrieco A.F."/>
            <person name="MacCabe A."/>
            <person name="Maekelae M.R."/>
            <person name="Malavazi I."/>
            <person name="Melin P."/>
            <person name="Meyer V."/>
            <person name="Mielnichuk N."/>
            <person name="Miskei M."/>
            <person name="Molnar A.P."/>
            <person name="Mule G."/>
            <person name="Ngan C.Y."/>
            <person name="Orejas M."/>
            <person name="Orosz E."/>
            <person name="Ouedraogo J.P."/>
            <person name="Overkamp K.M."/>
            <person name="Park H.-S."/>
            <person name="Perrone G."/>
            <person name="Piumi F."/>
            <person name="Punt P.J."/>
            <person name="Ram A.F."/>
            <person name="Ramon A."/>
            <person name="Rauscher S."/>
            <person name="Record E."/>
            <person name="Riano-Pachon D.M."/>
            <person name="Robert V."/>
            <person name="Roehrig J."/>
            <person name="Ruller R."/>
            <person name="Salamov A."/>
            <person name="Salih N.S."/>
            <person name="Samson R.A."/>
            <person name="Sandor E."/>
            <person name="Sanguinetti M."/>
            <person name="Schuetze T."/>
            <person name="Sepcic K."/>
            <person name="Shelest E."/>
            <person name="Sherlock G."/>
            <person name="Sophianopoulou V."/>
            <person name="Squina F.M."/>
            <person name="Sun H."/>
            <person name="Susca A."/>
            <person name="Todd R.B."/>
            <person name="Tsang A."/>
            <person name="Unkles S.E."/>
            <person name="van de Wiele N."/>
            <person name="van Rossen-Uffink D."/>
            <person name="Oliveira J.V."/>
            <person name="Vesth T.C."/>
            <person name="Visser J."/>
            <person name="Yu J.-H."/>
            <person name="Zhou M."/>
            <person name="Andersen M.R."/>
            <person name="Archer D.B."/>
            <person name="Baker S.E."/>
            <person name="Benoit I."/>
            <person name="Brakhage A.A."/>
            <person name="Braus G.H."/>
            <person name="Fischer R."/>
            <person name="Frisvad J.C."/>
            <person name="Goldman G.H."/>
            <person name="Houbraken J."/>
            <person name="Oakley B."/>
            <person name="Pocsi I."/>
            <person name="Scazzocchio C."/>
            <person name="Seiboth B."/>
            <person name="vanKuyk P.A."/>
            <person name="Wortman J."/>
            <person name="Dyer P.S."/>
            <person name="Grigoriev I.V."/>
        </authorList>
    </citation>
    <scope>NUCLEOTIDE SEQUENCE [LARGE SCALE GENOMIC DNA]</scope>
    <source>
        <strain evidence="3">CBS 516.65</strain>
    </source>
</reference>
<sequence>MSCLLSRRYHIRWKNKPSSGLEYESSRQSSDGFHNPLSSDGVGWVAAVQAGENSACRQPPAPLWILSASPPQNERVLTPDTTRR</sequence>
<keyword evidence="3" id="KW-1185">Reference proteome</keyword>
<feature type="region of interest" description="Disordered" evidence="1">
    <location>
        <begin position="62"/>
        <end position="84"/>
    </location>
</feature>
<dbReference type="Proteomes" id="UP000184300">
    <property type="component" value="Unassembled WGS sequence"/>
</dbReference>
<gene>
    <name evidence="2" type="ORF">ASPGLDRAFT_43200</name>
</gene>
<evidence type="ECO:0000313" key="2">
    <source>
        <dbReference type="EMBL" id="OJJ88089.1"/>
    </source>
</evidence>
<protein>
    <submittedName>
        <fullName evidence="2">Uncharacterized protein</fullName>
    </submittedName>
</protein>
<organism evidence="2 3">
    <name type="scientific">Aspergillus glaucus CBS 516.65</name>
    <dbReference type="NCBI Taxonomy" id="1160497"/>
    <lineage>
        <taxon>Eukaryota</taxon>
        <taxon>Fungi</taxon>
        <taxon>Dikarya</taxon>
        <taxon>Ascomycota</taxon>
        <taxon>Pezizomycotina</taxon>
        <taxon>Eurotiomycetes</taxon>
        <taxon>Eurotiomycetidae</taxon>
        <taxon>Eurotiales</taxon>
        <taxon>Aspergillaceae</taxon>
        <taxon>Aspergillus</taxon>
        <taxon>Aspergillus subgen. Aspergillus</taxon>
    </lineage>
</organism>
<dbReference type="GeneID" id="34462030"/>
<dbReference type="OrthoDB" id="4512521at2759"/>